<comment type="caution">
    <text evidence="1">The sequence shown here is derived from an EMBL/GenBank/DDBJ whole genome shotgun (WGS) entry which is preliminary data.</text>
</comment>
<dbReference type="Proteomes" id="UP000324800">
    <property type="component" value="Unassembled WGS sequence"/>
</dbReference>
<gene>
    <name evidence="1" type="ORF">EZS28_027873</name>
</gene>
<evidence type="ECO:0000313" key="1">
    <source>
        <dbReference type="EMBL" id="KAA6376598.1"/>
    </source>
</evidence>
<sequence length="113" mass="12269">MGETDNLLNGQADNGVSYTKGEEDTLLVLKADKTQLIDLYTKGEADNLLNNKANQSITYTKIETDQHISQIEAATADLSNYMTLGTAQTIKANKTFNNTCRCVSSIDGMATIT</sequence>
<protein>
    <submittedName>
        <fullName evidence="1">Uncharacterized protein</fullName>
    </submittedName>
</protein>
<dbReference type="AlphaFoldDB" id="A0A5J4V1L0"/>
<feature type="non-terminal residue" evidence="1">
    <location>
        <position position="113"/>
    </location>
</feature>
<accession>A0A5J4V1L0</accession>
<evidence type="ECO:0000313" key="2">
    <source>
        <dbReference type="Proteomes" id="UP000324800"/>
    </source>
</evidence>
<proteinExistence type="predicted"/>
<name>A0A5J4V1L0_9EUKA</name>
<reference evidence="1 2" key="1">
    <citation type="submission" date="2019-03" db="EMBL/GenBank/DDBJ databases">
        <title>Single cell metagenomics reveals metabolic interactions within the superorganism composed of flagellate Streblomastix strix and complex community of Bacteroidetes bacteria on its surface.</title>
        <authorList>
            <person name="Treitli S.C."/>
            <person name="Kolisko M."/>
            <person name="Husnik F."/>
            <person name="Keeling P."/>
            <person name="Hampl V."/>
        </authorList>
    </citation>
    <scope>NUCLEOTIDE SEQUENCE [LARGE SCALE GENOMIC DNA]</scope>
    <source>
        <strain evidence="1">ST1C</strain>
    </source>
</reference>
<organism evidence="1 2">
    <name type="scientific">Streblomastix strix</name>
    <dbReference type="NCBI Taxonomy" id="222440"/>
    <lineage>
        <taxon>Eukaryota</taxon>
        <taxon>Metamonada</taxon>
        <taxon>Preaxostyla</taxon>
        <taxon>Oxymonadida</taxon>
        <taxon>Streblomastigidae</taxon>
        <taxon>Streblomastix</taxon>
    </lineage>
</organism>
<dbReference type="EMBL" id="SNRW01010415">
    <property type="protein sequence ID" value="KAA6376598.1"/>
    <property type="molecule type" value="Genomic_DNA"/>
</dbReference>